<organism evidence="1">
    <name type="scientific">Rhizophora mucronata</name>
    <name type="common">Asiatic mangrove</name>
    <dbReference type="NCBI Taxonomy" id="61149"/>
    <lineage>
        <taxon>Eukaryota</taxon>
        <taxon>Viridiplantae</taxon>
        <taxon>Streptophyta</taxon>
        <taxon>Embryophyta</taxon>
        <taxon>Tracheophyta</taxon>
        <taxon>Spermatophyta</taxon>
        <taxon>Magnoliopsida</taxon>
        <taxon>eudicotyledons</taxon>
        <taxon>Gunneridae</taxon>
        <taxon>Pentapetalae</taxon>
        <taxon>rosids</taxon>
        <taxon>fabids</taxon>
        <taxon>Malpighiales</taxon>
        <taxon>Rhizophoraceae</taxon>
        <taxon>Rhizophora</taxon>
    </lineage>
</organism>
<protein>
    <submittedName>
        <fullName evidence="1">Uncharacterized protein</fullName>
    </submittedName>
</protein>
<evidence type="ECO:0000313" key="1">
    <source>
        <dbReference type="EMBL" id="MBX64774.1"/>
    </source>
</evidence>
<dbReference type="AlphaFoldDB" id="A0A2P2QCW9"/>
<accession>A0A2P2QCW9</accession>
<reference evidence="1" key="1">
    <citation type="submission" date="2018-02" db="EMBL/GenBank/DDBJ databases">
        <title>Rhizophora mucronata_Transcriptome.</title>
        <authorList>
            <person name="Meera S.P."/>
            <person name="Sreeshan A."/>
            <person name="Augustine A."/>
        </authorList>
    </citation>
    <scope>NUCLEOTIDE SEQUENCE</scope>
    <source>
        <tissue evidence="1">Leaf</tissue>
    </source>
</reference>
<name>A0A2P2QCW9_RHIMU</name>
<dbReference type="EMBL" id="GGEC01084290">
    <property type="protein sequence ID" value="MBX64774.1"/>
    <property type="molecule type" value="Transcribed_RNA"/>
</dbReference>
<sequence>MVTEILCSNFFPFFFLTSTHLDFRISEKWNSA</sequence>
<proteinExistence type="predicted"/>